<dbReference type="GeneID" id="54489119"/>
<keyword evidence="3" id="KW-1185">Reference proteome</keyword>
<protein>
    <submittedName>
        <fullName evidence="2">Uncharacterized protein</fullName>
    </submittedName>
</protein>
<name>A0A6A6WCF0_9PEZI</name>
<accession>A0A6A6WCF0</accession>
<dbReference type="RefSeq" id="XP_033602959.1">
    <property type="nucleotide sequence ID" value="XM_033748065.1"/>
</dbReference>
<dbReference type="AlphaFoldDB" id="A0A6A6WCF0"/>
<dbReference type="EMBL" id="ML996568">
    <property type="protein sequence ID" value="KAF2760508.1"/>
    <property type="molecule type" value="Genomic_DNA"/>
</dbReference>
<evidence type="ECO:0000256" key="1">
    <source>
        <dbReference type="SAM" id="MobiDB-lite"/>
    </source>
</evidence>
<feature type="compositionally biased region" description="Polar residues" evidence="1">
    <location>
        <begin position="155"/>
        <end position="173"/>
    </location>
</feature>
<organism evidence="2 3">
    <name type="scientific">Pseudovirgaria hyperparasitica</name>
    <dbReference type="NCBI Taxonomy" id="470096"/>
    <lineage>
        <taxon>Eukaryota</taxon>
        <taxon>Fungi</taxon>
        <taxon>Dikarya</taxon>
        <taxon>Ascomycota</taxon>
        <taxon>Pezizomycotina</taxon>
        <taxon>Dothideomycetes</taxon>
        <taxon>Dothideomycetes incertae sedis</taxon>
        <taxon>Acrospermales</taxon>
        <taxon>Acrospermaceae</taxon>
        <taxon>Pseudovirgaria</taxon>
    </lineage>
</organism>
<sequence length="427" mass="46749">MMAVIMAMDVVWQTVKKDMGDECDSTSACGPPLPRSASGPADTRPRPNINAPVDPNDLARRLEVARLEAVATELRHRQTRSSDATSKQQPTGVHFKVTSQDVKHHVLLHALPDPIAHTRRPRHTSKPPPLPLPTTNPEALIQDLAAFQRKDIPSPQITPMTTSFPHLHPQTQTRPRSKSKPKPKPTFLSPYPTTATATTPSTLPTPPLSPQPATLSMFPTALRASPFSSSIRRPRSAPLESIPISDFSRFHLLLHPLLPAAPDPTASSPVIPRGSLDLGRPSSSASVSSSLTTKTHLGLPRMRTRTRAFSSLSGRARPGTAPHAERRDGEGKRGEKEDMTPECRALLAEQERCLADLRRLRRGAGAKRGKEVGVEGGEGRDVEGEKGLGKKEGKEGEMPWLEKQPGRRSGWGWRRWKCLLFSGARTR</sequence>
<feature type="region of interest" description="Disordered" evidence="1">
    <location>
        <begin position="115"/>
        <end position="135"/>
    </location>
</feature>
<feature type="compositionally biased region" description="Low complexity" evidence="1">
    <location>
        <begin position="188"/>
        <end position="202"/>
    </location>
</feature>
<evidence type="ECO:0000313" key="2">
    <source>
        <dbReference type="EMBL" id="KAF2760508.1"/>
    </source>
</evidence>
<dbReference type="Proteomes" id="UP000799437">
    <property type="component" value="Unassembled WGS sequence"/>
</dbReference>
<feature type="region of interest" description="Disordered" evidence="1">
    <location>
        <begin position="265"/>
        <end position="340"/>
    </location>
</feature>
<evidence type="ECO:0000313" key="3">
    <source>
        <dbReference type="Proteomes" id="UP000799437"/>
    </source>
</evidence>
<feature type="compositionally biased region" description="Basic and acidic residues" evidence="1">
    <location>
        <begin position="323"/>
        <end position="340"/>
    </location>
</feature>
<feature type="region of interest" description="Disordered" evidence="1">
    <location>
        <begin position="23"/>
        <end position="55"/>
    </location>
</feature>
<reference evidence="2" key="1">
    <citation type="journal article" date="2020" name="Stud. Mycol.">
        <title>101 Dothideomycetes genomes: a test case for predicting lifestyles and emergence of pathogens.</title>
        <authorList>
            <person name="Haridas S."/>
            <person name="Albert R."/>
            <person name="Binder M."/>
            <person name="Bloem J."/>
            <person name="Labutti K."/>
            <person name="Salamov A."/>
            <person name="Andreopoulos B."/>
            <person name="Baker S."/>
            <person name="Barry K."/>
            <person name="Bills G."/>
            <person name="Bluhm B."/>
            <person name="Cannon C."/>
            <person name="Castanera R."/>
            <person name="Culley D."/>
            <person name="Daum C."/>
            <person name="Ezra D."/>
            <person name="Gonzalez J."/>
            <person name="Henrissat B."/>
            <person name="Kuo A."/>
            <person name="Liang C."/>
            <person name="Lipzen A."/>
            <person name="Lutzoni F."/>
            <person name="Magnuson J."/>
            <person name="Mondo S."/>
            <person name="Nolan M."/>
            <person name="Ohm R."/>
            <person name="Pangilinan J."/>
            <person name="Park H.-J."/>
            <person name="Ramirez L."/>
            <person name="Alfaro M."/>
            <person name="Sun H."/>
            <person name="Tritt A."/>
            <person name="Yoshinaga Y."/>
            <person name="Zwiers L.-H."/>
            <person name="Turgeon B."/>
            <person name="Goodwin S."/>
            <person name="Spatafora J."/>
            <person name="Crous P."/>
            <person name="Grigoriev I."/>
        </authorList>
    </citation>
    <scope>NUCLEOTIDE SEQUENCE</scope>
    <source>
        <strain evidence="2">CBS 121739</strain>
    </source>
</reference>
<gene>
    <name evidence="2" type="ORF">EJ05DRAFT_509038</name>
</gene>
<feature type="compositionally biased region" description="Basic and acidic residues" evidence="1">
    <location>
        <begin position="368"/>
        <end position="397"/>
    </location>
</feature>
<proteinExistence type="predicted"/>
<feature type="region of interest" description="Disordered" evidence="1">
    <location>
        <begin position="364"/>
        <end position="409"/>
    </location>
</feature>
<feature type="region of interest" description="Disordered" evidence="1">
    <location>
        <begin position="154"/>
        <end position="215"/>
    </location>
</feature>